<protein>
    <submittedName>
        <fullName evidence="1">Uncharacterized protein</fullName>
    </submittedName>
</protein>
<dbReference type="EMBL" id="JBHRZO010000044">
    <property type="protein sequence ID" value="MFC3848175.1"/>
    <property type="molecule type" value="Genomic_DNA"/>
</dbReference>
<evidence type="ECO:0000313" key="2">
    <source>
        <dbReference type="Proteomes" id="UP001595783"/>
    </source>
</evidence>
<sequence length="44" mass="4919">MELTAIDEDYENNTGKIASYTDAIIKSPIPKSLAPCCQTLKKRF</sequence>
<keyword evidence="2" id="KW-1185">Reference proteome</keyword>
<accession>A0ABV7ZM00</accession>
<dbReference type="Proteomes" id="UP001595783">
    <property type="component" value="Unassembled WGS sequence"/>
</dbReference>
<comment type="caution">
    <text evidence="1">The sequence shown here is derived from an EMBL/GenBank/DDBJ whole genome shotgun (WGS) entry which is preliminary data.</text>
</comment>
<organism evidence="1 2">
    <name type="scientific">Helicobacter baculiformis</name>
    <dbReference type="NCBI Taxonomy" id="427351"/>
    <lineage>
        <taxon>Bacteria</taxon>
        <taxon>Pseudomonadati</taxon>
        <taxon>Campylobacterota</taxon>
        <taxon>Epsilonproteobacteria</taxon>
        <taxon>Campylobacterales</taxon>
        <taxon>Helicobacteraceae</taxon>
        <taxon>Helicobacter</taxon>
    </lineage>
</organism>
<proteinExistence type="predicted"/>
<dbReference type="RefSeq" id="WP_267892701.1">
    <property type="nucleotide sequence ID" value="NZ_FZMF01000042.1"/>
</dbReference>
<gene>
    <name evidence="1" type="ORF">ACFOPX_06520</name>
</gene>
<name>A0ABV7ZM00_9HELI</name>
<reference evidence="2" key="1">
    <citation type="journal article" date="2019" name="Int. J. Syst. Evol. Microbiol.">
        <title>The Global Catalogue of Microorganisms (GCM) 10K type strain sequencing project: providing services to taxonomists for standard genome sequencing and annotation.</title>
        <authorList>
            <consortium name="The Broad Institute Genomics Platform"/>
            <consortium name="The Broad Institute Genome Sequencing Center for Infectious Disease"/>
            <person name="Wu L."/>
            <person name="Ma J."/>
        </authorList>
    </citation>
    <scope>NUCLEOTIDE SEQUENCE [LARGE SCALE GENOMIC DNA]</scope>
    <source>
        <strain evidence="2">CCUG 53816</strain>
    </source>
</reference>
<evidence type="ECO:0000313" key="1">
    <source>
        <dbReference type="EMBL" id="MFC3848175.1"/>
    </source>
</evidence>